<feature type="chain" id="PRO_5038666779" evidence="2">
    <location>
        <begin position="24"/>
        <end position="318"/>
    </location>
</feature>
<dbReference type="Proteomes" id="UP000279994">
    <property type="component" value="Unassembled WGS sequence"/>
</dbReference>
<dbReference type="PROSITE" id="PS51257">
    <property type="entry name" value="PROKAR_LIPOPROTEIN"/>
    <property type="match status" value="1"/>
</dbReference>
<dbReference type="EMBL" id="RJSF01000044">
    <property type="protein sequence ID" value="RNM12726.1"/>
    <property type="molecule type" value="Genomic_DNA"/>
</dbReference>
<reference evidence="3 4" key="1">
    <citation type="submission" date="2018-11" db="EMBL/GenBank/DDBJ databases">
        <authorList>
            <person name="Li F."/>
        </authorList>
    </citation>
    <scope>NUCLEOTIDE SEQUENCE [LARGE SCALE GENOMIC DNA]</scope>
    <source>
        <strain evidence="3 4">Gsoil 818</strain>
    </source>
</reference>
<comment type="caution">
    <text evidence="3">The sequence shown here is derived from an EMBL/GenBank/DDBJ whole genome shotgun (WGS) entry which is preliminary data.</text>
</comment>
<keyword evidence="4" id="KW-1185">Reference proteome</keyword>
<dbReference type="RefSeq" id="WP_123224489.1">
    <property type="nucleotide sequence ID" value="NZ_RJSF01000044.1"/>
</dbReference>
<sequence length="318" mass="33221">MPRLTTTRALAATAAALVVTVLAGCGNATPDRASAPAQSGSADTAQAQAGNGDWLLRFTTAEGEDGEQARAVYVQYNPTTGAAQSRALPRVTASDASQDEQVLMVSADHRWAIPDTGVPGSESRTGKLTLYSLTSDATESLDIRALTGHPDLKAVGWAFDPTHAGLLRVVDTGLGVWKVDLAAKSATQEGTLPRRDGWIFGNGFDKATGEPYIESIDSDQTEPAGNGDSDTRPVEREGGTLLRYDGEPLDALPKPPCGFAGGFRYADGSAWLFCADTPSIAAYQAAKDGATWHRFGTPSQSVVPNAAAELTFALPPVA</sequence>
<dbReference type="OrthoDB" id="3823690at2"/>
<evidence type="ECO:0000313" key="3">
    <source>
        <dbReference type="EMBL" id="RNM12726.1"/>
    </source>
</evidence>
<keyword evidence="2" id="KW-0732">Signal</keyword>
<gene>
    <name evidence="3" type="ORF">EFL26_19245</name>
</gene>
<proteinExistence type="predicted"/>
<evidence type="ECO:0000313" key="4">
    <source>
        <dbReference type="Proteomes" id="UP000279994"/>
    </source>
</evidence>
<name>A0A3N0GKJ1_9ACTN</name>
<organism evidence="3 4">
    <name type="scientific">Nocardioides pocheonensis</name>
    <dbReference type="NCBI Taxonomy" id="661485"/>
    <lineage>
        <taxon>Bacteria</taxon>
        <taxon>Bacillati</taxon>
        <taxon>Actinomycetota</taxon>
        <taxon>Actinomycetes</taxon>
        <taxon>Propionibacteriales</taxon>
        <taxon>Nocardioidaceae</taxon>
        <taxon>Nocardioides</taxon>
    </lineage>
</organism>
<protein>
    <submittedName>
        <fullName evidence="3">Uncharacterized protein</fullName>
    </submittedName>
</protein>
<dbReference type="AlphaFoldDB" id="A0A3N0GKJ1"/>
<evidence type="ECO:0000256" key="1">
    <source>
        <dbReference type="SAM" id="MobiDB-lite"/>
    </source>
</evidence>
<evidence type="ECO:0000256" key="2">
    <source>
        <dbReference type="SAM" id="SignalP"/>
    </source>
</evidence>
<feature type="region of interest" description="Disordered" evidence="1">
    <location>
        <begin position="216"/>
        <end position="236"/>
    </location>
</feature>
<accession>A0A3N0GKJ1</accession>
<feature type="signal peptide" evidence="2">
    <location>
        <begin position="1"/>
        <end position="23"/>
    </location>
</feature>